<dbReference type="InterPro" id="IPR029063">
    <property type="entry name" value="SAM-dependent_MTases_sf"/>
</dbReference>
<dbReference type="PANTHER" id="PTHR24422">
    <property type="entry name" value="CHEMOTAXIS PROTEIN METHYLTRANSFERASE"/>
    <property type="match status" value="1"/>
</dbReference>
<organism evidence="4 5">
    <name type="scientific">Niveispirillum cyanobacteriorum</name>
    <dbReference type="NCBI Taxonomy" id="1612173"/>
    <lineage>
        <taxon>Bacteria</taxon>
        <taxon>Pseudomonadati</taxon>
        <taxon>Pseudomonadota</taxon>
        <taxon>Alphaproteobacteria</taxon>
        <taxon>Rhodospirillales</taxon>
        <taxon>Azospirillaceae</taxon>
        <taxon>Niveispirillum</taxon>
    </lineage>
</organism>
<evidence type="ECO:0000313" key="4">
    <source>
        <dbReference type="EMBL" id="AUN33021.1"/>
    </source>
</evidence>
<sequence length="488" mass="53350">MIQAGSGSVLLEEFSAFLAARMGLHYAPERWGDLERAVAQMATELGFADGDACMRHFLSGAVDRAGIETLASYLTIGETYFFREPASFDALATRILPDLIAQRRAVHGKYLRIWSAACSTGEEAYTMAILLDRLIPDIAGWNITILATDINPRSLRKAIEGVYGDWSFRGIDPEIRRAYFTPRGGRWEIIPRIRRMVSFAYHNLAEDLYPSVQNNTNAMDIIFCRNVLMYFSTGTARRVVSNLQHSLVDGGWLVAASVEGSSELFQPLANIGLLDATIYRKTQSPPLVPFTLPPLPDMPLEAPLPLLTVPPLPEPPPAVPVEEVLGPLDEALALYQRGENAAAIALLLGDPGLVGDGKALTLLARLYANEGRLDLAEECCRRALAVDRLTPERHYLLAMIRQEVGDPRGASESLKRALFLDPDHILAHVALAGLAVADGKKSEARRCYRNALNLLSARAQEETLPDGDGLTVGRLTEIVRVASAEVGA</sequence>
<accession>A0A2K9NJ04</accession>
<evidence type="ECO:0000256" key="3">
    <source>
        <dbReference type="ARBA" id="ARBA00022691"/>
    </source>
</evidence>
<dbReference type="Pfam" id="PF13181">
    <property type="entry name" value="TPR_8"/>
    <property type="match status" value="1"/>
</dbReference>
<keyword evidence="5" id="KW-1185">Reference proteome</keyword>
<keyword evidence="1" id="KW-0489">Methyltransferase</keyword>
<dbReference type="Gene3D" id="1.25.40.10">
    <property type="entry name" value="Tetratricopeptide repeat domain"/>
    <property type="match status" value="1"/>
</dbReference>
<evidence type="ECO:0000256" key="2">
    <source>
        <dbReference type="ARBA" id="ARBA00022679"/>
    </source>
</evidence>
<dbReference type="InterPro" id="IPR011990">
    <property type="entry name" value="TPR-like_helical_dom_sf"/>
</dbReference>
<dbReference type="InterPro" id="IPR022642">
    <property type="entry name" value="CheR_C"/>
</dbReference>
<dbReference type="Proteomes" id="UP000234752">
    <property type="component" value="Plasmid unnamed1"/>
</dbReference>
<evidence type="ECO:0000313" key="5">
    <source>
        <dbReference type="Proteomes" id="UP000234752"/>
    </source>
</evidence>
<dbReference type="GO" id="GO:0008757">
    <property type="term" value="F:S-adenosylmethionine-dependent methyltransferase activity"/>
    <property type="evidence" value="ECO:0007669"/>
    <property type="project" value="InterPro"/>
</dbReference>
<dbReference type="GO" id="GO:0032259">
    <property type="term" value="P:methylation"/>
    <property type="evidence" value="ECO:0007669"/>
    <property type="project" value="UniProtKB-KW"/>
</dbReference>
<gene>
    <name evidence="4" type="ORF">C0V82_21660</name>
</gene>
<name>A0A2K9NJ04_9PROT</name>
<dbReference type="InterPro" id="IPR050903">
    <property type="entry name" value="Bact_Chemotaxis_MeTrfase"/>
</dbReference>
<protein>
    <submittedName>
        <fullName evidence="4">Chemotaxis protein CheR</fullName>
    </submittedName>
</protein>
<dbReference type="SUPFAM" id="SSF53335">
    <property type="entry name" value="S-adenosyl-L-methionine-dependent methyltransferases"/>
    <property type="match status" value="1"/>
</dbReference>
<dbReference type="SMART" id="SM00028">
    <property type="entry name" value="TPR"/>
    <property type="match status" value="3"/>
</dbReference>
<geneLocation type="plasmid" evidence="4 5">
    <name>unnamed1</name>
</geneLocation>
<dbReference type="PROSITE" id="PS50005">
    <property type="entry name" value="TPR"/>
    <property type="match status" value="1"/>
</dbReference>
<dbReference type="KEGG" id="ncb:C0V82_21660"/>
<dbReference type="PANTHER" id="PTHR24422:SF19">
    <property type="entry name" value="CHEMOTAXIS PROTEIN METHYLTRANSFERASE"/>
    <property type="match status" value="1"/>
</dbReference>
<dbReference type="SMART" id="SM00138">
    <property type="entry name" value="MeTrc"/>
    <property type="match status" value="1"/>
</dbReference>
<dbReference type="Pfam" id="PF01739">
    <property type="entry name" value="CheR"/>
    <property type="match status" value="1"/>
</dbReference>
<dbReference type="InterPro" id="IPR019734">
    <property type="entry name" value="TPR_rpt"/>
</dbReference>
<dbReference type="PROSITE" id="PS50123">
    <property type="entry name" value="CHER"/>
    <property type="match status" value="1"/>
</dbReference>
<dbReference type="RefSeq" id="WP_102114545.1">
    <property type="nucleotide sequence ID" value="NZ_BMGN01000001.1"/>
</dbReference>
<keyword evidence="2" id="KW-0808">Transferase</keyword>
<dbReference type="InterPro" id="IPR000780">
    <property type="entry name" value="CheR_MeTrfase"/>
</dbReference>
<reference evidence="4 5" key="1">
    <citation type="submission" date="2017-12" db="EMBL/GenBank/DDBJ databases">
        <title>Genomes of bacteria within cyanobacterial aggregates.</title>
        <authorList>
            <person name="Cai H."/>
        </authorList>
    </citation>
    <scope>NUCLEOTIDE SEQUENCE [LARGE SCALE GENOMIC DNA]</scope>
    <source>
        <strain evidence="4 5">TH16</strain>
        <plasmid evidence="4 5">unnamed1</plasmid>
    </source>
</reference>
<dbReference type="SUPFAM" id="SSF48452">
    <property type="entry name" value="TPR-like"/>
    <property type="match status" value="1"/>
</dbReference>
<dbReference type="PRINTS" id="PR00996">
    <property type="entry name" value="CHERMTFRASE"/>
</dbReference>
<keyword evidence="3" id="KW-0949">S-adenosyl-L-methionine</keyword>
<keyword evidence="4" id="KW-0614">Plasmid</keyword>
<evidence type="ECO:0000256" key="1">
    <source>
        <dbReference type="ARBA" id="ARBA00022603"/>
    </source>
</evidence>
<dbReference type="AlphaFoldDB" id="A0A2K9NJ04"/>
<dbReference type="EMBL" id="CP025613">
    <property type="protein sequence ID" value="AUN33021.1"/>
    <property type="molecule type" value="Genomic_DNA"/>
</dbReference>
<proteinExistence type="predicted"/>
<dbReference type="Gene3D" id="3.40.50.150">
    <property type="entry name" value="Vaccinia Virus protein VP39"/>
    <property type="match status" value="1"/>
</dbReference>
<dbReference type="OrthoDB" id="9816309at2"/>